<dbReference type="GO" id="GO:0016651">
    <property type="term" value="F:oxidoreductase activity, acting on NAD(P)H"/>
    <property type="evidence" value="ECO:0007669"/>
    <property type="project" value="InterPro"/>
</dbReference>
<accession>A0A1I5N689</accession>
<dbReference type="OrthoDB" id="9801496at2"/>
<gene>
    <name evidence="4" type="ORF">SAMN05216234_10858</name>
</gene>
<dbReference type="InterPro" id="IPR052197">
    <property type="entry name" value="ComplexI_49kDa-like"/>
</dbReference>
<dbReference type="PANTHER" id="PTHR43485">
    <property type="entry name" value="HYDROGENASE-4 COMPONENT G"/>
    <property type="match status" value="1"/>
</dbReference>
<feature type="domain" description="NADH-quinone oxidoreductase subunit D" evidence="3">
    <location>
        <begin position="289"/>
        <end position="360"/>
    </location>
</feature>
<feature type="binding site" evidence="2">
    <location>
        <position position="69"/>
    </location>
    <ligand>
        <name>Ni(2+)</name>
        <dbReference type="ChEBI" id="CHEBI:49786"/>
    </ligand>
</feature>
<dbReference type="PANTHER" id="PTHR43485:SF1">
    <property type="entry name" value="FORMATE HYDROGENLYASE SUBUNIT 5-RELATED"/>
    <property type="match status" value="1"/>
</dbReference>
<name>A0A1I5N689_9BACT</name>
<dbReference type="InterPro" id="IPR001501">
    <property type="entry name" value="Ni-dep_hyd_lsu"/>
</dbReference>
<dbReference type="SUPFAM" id="SSF56762">
    <property type="entry name" value="HydB/Nqo4-like"/>
    <property type="match status" value="1"/>
</dbReference>
<dbReference type="EMBL" id="FOXB01000008">
    <property type="protein sequence ID" value="SFP16826.1"/>
    <property type="molecule type" value="Genomic_DNA"/>
</dbReference>
<keyword evidence="2" id="KW-0408">Iron</keyword>
<evidence type="ECO:0000259" key="3">
    <source>
        <dbReference type="Pfam" id="PF00346"/>
    </source>
</evidence>
<sequence>MGNKIKVVFGSQHIAIPEPVSFVFQTENEIITDVAVDVGYVHRGIEQAAVTKFNFNNVQYLLARVCGFCSITHASAYIHGVEKLLGVETNKKIDYLRTLVVELDRIHSHMLANGHVAEVCGYENLFMQTVKYREISTEILEIITGNRVQYDYYTIGGVSRDLTVENEKMIRTRLKELRDHVLKLMEFFETDYTLGLKTKGVGVVTYEMAKKYNTAGPIARASGLKTDARAEFDFLPYEELGYKMQLRTEGDVWARNMVRFDEVLNSIEICLNVLDGLGEGDIKVKVKGRPKGETFIRVEAPRGECFYYVKGNGTKVMERVRVRVPTYANVPVLKELFVGSKYSDAQAIVLSFDPCLSCTAR</sequence>
<proteinExistence type="predicted"/>
<dbReference type="STRING" id="223786.SAMN05216234_10858"/>
<dbReference type="Pfam" id="PF00374">
    <property type="entry name" value="NiFeSe_Hases"/>
    <property type="match status" value="1"/>
</dbReference>
<evidence type="ECO:0000313" key="4">
    <source>
        <dbReference type="EMBL" id="SFP16826.1"/>
    </source>
</evidence>
<comment type="cofactor">
    <cofactor evidence="2">
        <name>Fe cation</name>
        <dbReference type="ChEBI" id="CHEBI:24875"/>
    </cofactor>
</comment>
<dbReference type="GO" id="GO:0051287">
    <property type="term" value="F:NAD binding"/>
    <property type="evidence" value="ECO:0007669"/>
    <property type="project" value="InterPro"/>
</dbReference>
<organism evidence="4 5">
    <name type="scientific">Hydrogenimonas thermophila</name>
    <dbReference type="NCBI Taxonomy" id="223786"/>
    <lineage>
        <taxon>Bacteria</taxon>
        <taxon>Pseudomonadati</taxon>
        <taxon>Campylobacterota</taxon>
        <taxon>Epsilonproteobacteria</taxon>
        <taxon>Campylobacterales</taxon>
        <taxon>Hydrogenimonadaceae</taxon>
        <taxon>Hydrogenimonas</taxon>
    </lineage>
</organism>
<feature type="domain" description="NADH-quinone oxidoreductase subunit D" evidence="3">
    <location>
        <begin position="122"/>
        <end position="285"/>
    </location>
</feature>
<protein>
    <submittedName>
        <fullName evidence="4">Ech hydrogenase subunit E</fullName>
    </submittedName>
</protein>
<dbReference type="AlphaFoldDB" id="A0A1I5N689"/>
<keyword evidence="2" id="KW-0533">Nickel</keyword>
<feature type="binding site" evidence="2">
    <location>
        <position position="66"/>
    </location>
    <ligand>
        <name>Ni(2+)</name>
        <dbReference type="ChEBI" id="CHEBI:49786"/>
    </ligand>
</feature>
<keyword evidence="1" id="KW-0560">Oxidoreductase</keyword>
<keyword evidence="5" id="KW-1185">Reference proteome</keyword>
<dbReference type="Proteomes" id="UP000199227">
    <property type="component" value="Unassembled WGS sequence"/>
</dbReference>
<dbReference type="RefSeq" id="WP_092911552.1">
    <property type="nucleotide sequence ID" value="NZ_CP136592.1"/>
</dbReference>
<comment type="cofactor">
    <cofactor evidence="2">
        <name>Ni(2+)</name>
        <dbReference type="ChEBI" id="CHEBI:49786"/>
    </cofactor>
</comment>
<feature type="binding site" evidence="2">
    <location>
        <position position="69"/>
    </location>
    <ligand>
        <name>Fe cation</name>
        <dbReference type="ChEBI" id="CHEBI:24875"/>
    </ligand>
</feature>
<dbReference type="Gene3D" id="1.10.645.10">
    <property type="entry name" value="Cytochrome-c3 Hydrogenase, chain B"/>
    <property type="match status" value="1"/>
</dbReference>
<evidence type="ECO:0000313" key="5">
    <source>
        <dbReference type="Proteomes" id="UP000199227"/>
    </source>
</evidence>
<reference evidence="4 5" key="1">
    <citation type="submission" date="2016-10" db="EMBL/GenBank/DDBJ databases">
        <authorList>
            <person name="de Groot N.N."/>
        </authorList>
    </citation>
    <scope>NUCLEOTIDE SEQUENCE [LARGE SCALE GENOMIC DNA]</scope>
    <source>
        <strain evidence="4 5">EP1-55-1</strain>
    </source>
</reference>
<dbReference type="InterPro" id="IPR001135">
    <property type="entry name" value="NADH_Q_OxRdtase_suD"/>
</dbReference>
<feature type="binding site" evidence="2">
    <location>
        <position position="358"/>
    </location>
    <ligand>
        <name>Fe cation</name>
        <dbReference type="ChEBI" id="CHEBI:24875"/>
    </ligand>
</feature>
<keyword evidence="2" id="KW-0479">Metal-binding</keyword>
<dbReference type="GO" id="GO:0016151">
    <property type="term" value="F:nickel cation binding"/>
    <property type="evidence" value="ECO:0007669"/>
    <property type="project" value="InterPro"/>
</dbReference>
<feature type="binding site" evidence="2">
    <location>
        <position position="322"/>
    </location>
    <ligand>
        <name>Mg(2+)</name>
        <dbReference type="ChEBI" id="CHEBI:18420"/>
    </ligand>
</feature>
<dbReference type="InterPro" id="IPR029014">
    <property type="entry name" value="NiFe-Hase_large"/>
</dbReference>
<feature type="binding site" evidence="2">
    <location>
        <position position="355"/>
    </location>
    <ligand>
        <name>Ni(2+)</name>
        <dbReference type="ChEBI" id="CHEBI:49786"/>
    </ligand>
</feature>
<dbReference type="Pfam" id="PF00346">
    <property type="entry name" value="Complex1_49kDa"/>
    <property type="match status" value="2"/>
</dbReference>
<evidence type="ECO:0000256" key="2">
    <source>
        <dbReference type="PIRSR" id="PIRSR601501-1"/>
    </source>
</evidence>
<feature type="binding site" evidence="2">
    <location>
        <position position="46"/>
    </location>
    <ligand>
        <name>Mg(2+)</name>
        <dbReference type="ChEBI" id="CHEBI:18420"/>
    </ligand>
</feature>
<dbReference type="GO" id="GO:0048038">
    <property type="term" value="F:quinone binding"/>
    <property type="evidence" value="ECO:0007669"/>
    <property type="project" value="InterPro"/>
</dbReference>
<keyword evidence="2" id="KW-0460">Magnesium</keyword>
<evidence type="ECO:0000256" key="1">
    <source>
        <dbReference type="ARBA" id="ARBA00023002"/>
    </source>
</evidence>